<protein>
    <recommendedName>
        <fullName evidence="4">Twitching motility protein PilT</fullName>
    </recommendedName>
</protein>
<dbReference type="InterPro" id="IPR013879">
    <property type="entry name" value="DUF1761"/>
</dbReference>
<evidence type="ECO:0000256" key="1">
    <source>
        <dbReference type="SAM" id="Phobius"/>
    </source>
</evidence>
<evidence type="ECO:0008006" key="4">
    <source>
        <dbReference type="Google" id="ProtNLM"/>
    </source>
</evidence>
<dbReference type="OrthoDB" id="7432713at2"/>
<evidence type="ECO:0000313" key="3">
    <source>
        <dbReference type="Proteomes" id="UP000244924"/>
    </source>
</evidence>
<feature type="transmembrane region" description="Helical" evidence="1">
    <location>
        <begin position="45"/>
        <end position="66"/>
    </location>
</feature>
<proteinExistence type="predicted"/>
<keyword evidence="1" id="KW-0812">Transmembrane</keyword>
<organism evidence="2 3">
    <name type="scientific">Albidovulum aquaemixtae</name>
    <dbReference type="NCBI Taxonomy" id="1542388"/>
    <lineage>
        <taxon>Bacteria</taxon>
        <taxon>Pseudomonadati</taxon>
        <taxon>Pseudomonadota</taxon>
        <taxon>Alphaproteobacteria</taxon>
        <taxon>Rhodobacterales</taxon>
        <taxon>Paracoccaceae</taxon>
        <taxon>Albidovulum</taxon>
    </lineage>
</organism>
<dbReference type="Pfam" id="PF08570">
    <property type="entry name" value="DUF1761"/>
    <property type="match status" value="1"/>
</dbReference>
<feature type="transmembrane region" description="Helical" evidence="1">
    <location>
        <begin position="6"/>
        <end position="24"/>
    </location>
</feature>
<gene>
    <name evidence="2" type="ORF">DEA8626_00922</name>
</gene>
<dbReference type="Proteomes" id="UP000244924">
    <property type="component" value="Unassembled WGS sequence"/>
</dbReference>
<accession>A0A2R8B451</accession>
<keyword evidence="1" id="KW-0472">Membrane</keyword>
<name>A0A2R8B451_9RHOB</name>
<keyword evidence="3" id="KW-1185">Reference proteome</keyword>
<dbReference type="RefSeq" id="WP_108851852.1">
    <property type="nucleotide sequence ID" value="NZ_OMOQ01000001.1"/>
</dbReference>
<dbReference type="EMBL" id="OMOQ01000001">
    <property type="protein sequence ID" value="SPH17404.1"/>
    <property type="molecule type" value="Genomic_DNA"/>
</dbReference>
<feature type="transmembrane region" description="Helical" evidence="1">
    <location>
        <begin position="72"/>
        <end position="93"/>
    </location>
</feature>
<reference evidence="2 3" key="1">
    <citation type="submission" date="2018-03" db="EMBL/GenBank/DDBJ databases">
        <authorList>
            <person name="Keele B.F."/>
        </authorList>
    </citation>
    <scope>NUCLEOTIDE SEQUENCE [LARGE SCALE GENOMIC DNA]</scope>
    <source>
        <strain evidence="2 3">CECT 8626</strain>
    </source>
</reference>
<sequence>MDPLNWPAIIVGTLIAFALGMLWFGPIFGKAWAKGSHGIKPPARLPVAAMLLQLAGTFLLALVIGLTAQVNALGTAIAAILALAVLQLAGGLFSQKSGAAALIDGGYVVVMGALMILIQGLL</sequence>
<dbReference type="AlphaFoldDB" id="A0A2R8B451"/>
<keyword evidence="1" id="KW-1133">Transmembrane helix</keyword>
<feature type="transmembrane region" description="Helical" evidence="1">
    <location>
        <begin position="100"/>
        <end position="121"/>
    </location>
</feature>
<evidence type="ECO:0000313" key="2">
    <source>
        <dbReference type="EMBL" id="SPH17404.1"/>
    </source>
</evidence>